<evidence type="ECO:0000259" key="2">
    <source>
        <dbReference type="Pfam" id="PF01471"/>
    </source>
</evidence>
<comment type="caution">
    <text evidence="3">The sequence shown here is derived from an EMBL/GenBank/DDBJ whole genome shotgun (WGS) entry which is preliminary data.</text>
</comment>
<evidence type="ECO:0000313" key="4">
    <source>
        <dbReference type="Proteomes" id="UP000448867"/>
    </source>
</evidence>
<protein>
    <submittedName>
        <fullName evidence="3">Peptidoglycan-binding protein</fullName>
    </submittedName>
</protein>
<dbReference type="EMBL" id="WKKI01000014">
    <property type="protein sequence ID" value="MRX72362.1"/>
    <property type="molecule type" value="Genomic_DNA"/>
</dbReference>
<dbReference type="InterPro" id="IPR036365">
    <property type="entry name" value="PGBD-like_sf"/>
</dbReference>
<organism evidence="3 4">
    <name type="scientific">Metabacillus lacus</name>
    <dbReference type="NCBI Taxonomy" id="1983721"/>
    <lineage>
        <taxon>Bacteria</taxon>
        <taxon>Bacillati</taxon>
        <taxon>Bacillota</taxon>
        <taxon>Bacilli</taxon>
        <taxon>Bacillales</taxon>
        <taxon>Bacillaceae</taxon>
        <taxon>Metabacillus</taxon>
    </lineage>
</organism>
<gene>
    <name evidence="3" type="ORF">GJU40_09385</name>
</gene>
<feature type="chain" id="PRO_5030886387" evidence="1">
    <location>
        <begin position="28"/>
        <end position="187"/>
    </location>
</feature>
<feature type="domain" description="Peptidoglycan binding-like" evidence="2">
    <location>
        <begin position="50"/>
        <end position="106"/>
    </location>
</feature>
<sequence length="187" mass="20225">MKKWKSVSVAAIASAALLFGAPAVIHAADSPQVMLFKYPSKGLIKEGARGHEVQVLQGALNKVIKSNLSPDGVYGPKTSQAVLAYQKSKSFLANDGIYGPRTHKALTEDYFKSDLPNEILKPGSKGQGVLALQRALNDLSYNVKEDGIYGTQTKEAVIKFQKRFSSLTADGIYGPKTKDVLEKVLND</sequence>
<dbReference type="AlphaFoldDB" id="A0A7X2IYY5"/>
<keyword evidence="1" id="KW-0732">Signal</keyword>
<dbReference type="InterPro" id="IPR002477">
    <property type="entry name" value="Peptidoglycan-bd-like"/>
</dbReference>
<feature type="signal peptide" evidence="1">
    <location>
        <begin position="1"/>
        <end position="27"/>
    </location>
</feature>
<dbReference type="Pfam" id="PF01471">
    <property type="entry name" value="PG_binding_1"/>
    <property type="match status" value="2"/>
</dbReference>
<accession>A0A7X2IYY5</accession>
<evidence type="ECO:0000313" key="3">
    <source>
        <dbReference type="EMBL" id="MRX72362.1"/>
    </source>
</evidence>
<dbReference type="InterPro" id="IPR036366">
    <property type="entry name" value="PGBDSf"/>
</dbReference>
<evidence type="ECO:0000256" key="1">
    <source>
        <dbReference type="SAM" id="SignalP"/>
    </source>
</evidence>
<dbReference type="Gene3D" id="1.10.101.10">
    <property type="entry name" value="PGBD-like superfamily/PGBD"/>
    <property type="match status" value="2"/>
</dbReference>
<keyword evidence="4" id="KW-1185">Reference proteome</keyword>
<dbReference type="RefSeq" id="WP_154307521.1">
    <property type="nucleotide sequence ID" value="NZ_WKKI01000014.1"/>
</dbReference>
<reference evidence="3 4" key="1">
    <citation type="submission" date="2019-11" db="EMBL/GenBank/DDBJ databases">
        <title>Bacillus lacus genome.</title>
        <authorList>
            <person name="Allen C.J."/>
            <person name="Newman J.D."/>
        </authorList>
    </citation>
    <scope>NUCLEOTIDE SEQUENCE [LARGE SCALE GENOMIC DNA]</scope>
    <source>
        <strain evidence="3 4">KCTC 33946</strain>
    </source>
</reference>
<feature type="domain" description="Peptidoglycan binding-like" evidence="2">
    <location>
        <begin position="126"/>
        <end position="181"/>
    </location>
</feature>
<name>A0A7X2IYY5_9BACI</name>
<dbReference type="Proteomes" id="UP000448867">
    <property type="component" value="Unassembled WGS sequence"/>
</dbReference>
<proteinExistence type="predicted"/>
<dbReference type="OrthoDB" id="2933491at2"/>
<dbReference type="SUPFAM" id="SSF47090">
    <property type="entry name" value="PGBD-like"/>
    <property type="match status" value="2"/>
</dbReference>